<protein>
    <submittedName>
        <fullName evidence="2">Uncharacterized protein</fullName>
    </submittedName>
</protein>
<accession>A0A6A6UDV9</accession>
<keyword evidence="1" id="KW-1133">Transmembrane helix</keyword>
<gene>
    <name evidence="2" type="ORF">BT63DRAFT_454193</name>
</gene>
<keyword evidence="1" id="KW-0812">Transmembrane</keyword>
<feature type="transmembrane region" description="Helical" evidence="1">
    <location>
        <begin position="34"/>
        <end position="54"/>
    </location>
</feature>
<proteinExistence type="predicted"/>
<organism evidence="2 3">
    <name type="scientific">Microthyrium microscopicum</name>
    <dbReference type="NCBI Taxonomy" id="703497"/>
    <lineage>
        <taxon>Eukaryota</taxon>
        <taxon>Fungi</taxon>
        <taxon>Dikarya</taxon>
        <taxon>Ascomycota</taxon>
        <taxon>Pezizomycotina</taxon>
        <taxon>Dothideomycetes</taxon>
        <taxon>Dothideomycetes incertae sedis</taxon>
        <taxon>Microthyriales</taxon>
        <taxon>Microthyriaceae</taxon>
        <taxon>Microthyrium</taxon>
    </lineage>
</organism>
<evidence type="ECO:0000256" key="1">
    <source>
        <dbReference type="SAM" id="Phobius"/>
    </source>
</evidence>
<keyword evidence="3" id="KW-1185">Reference proteome</keyword>
<name>A0A6A6UDV9_9PEZI</name>
<dbReference type="Proteomes" id="UP000799302">
    <property type="component" value="Unassembled WGS sequence"/>
</dbReference>
<dbReference type="EMBL" id="MU004234">
    <property type="protein sequence ID" value="KAF2670010.1"/>
    <property type="molecule type" value="Genomic_DNA"/>
</dbReference>
<evidence type="ECO:0000313" key="3">
    <source>
        <dbReference type="Proteomes" id="UP000799302"/>
    </source>
</evidence>
<keyword evidence="1" id="KW-0472">Membrane</keyword>
<sequence>MTDPDLNCHLPVSDIIVRRHYQTQPSTKTMKTTLLAILALLSLLVTTTTALTSAHNGMHCTKLVHNVWASRGHAWRRDPITTSYCCDKASSTGLVYSGEVRGCNFQEEQLDKSGRYKIMKDCCVEQGRDFANGTLERDMYNNYPAMDSLPENVAHVVAIKYQGI</sequence>
<dbReference type="AlphaFoldDB" id="A0A6A6UDV9"/>
<reference evidence="2" key="1">
    <citation type="journal article" date="2020" name="Stud. Mycol.">
        <title>101 Dothideomycetes genomes: a test case for predicting lifestyles and emergence of pathogens.</title>
        <authorList>
            <person name="Haridas S."/>
            <person name="Albert R."/>
            <person name="Binder M."/>
            <person name="Bloem J."/>
            <person name="Labutti K."/>
            <person name="Salamov A."/>
            <person name="Andreopoulos B."/>
            <person name="Baker S."/>
            <person name="Barry K."/>
            <person name="Bills G."/>
            <person name="Bluhm B."/>
            <person name="Cannon C."/>
            <person name="Castanera R."/>
            <person name="Culley D."/>
            <person name="Daum C."/>
            <person name="Ezra D."/>
            <person name="Gonzalez J."/>
            <person name="Henrissat B."/>
            <person name="Kuo A."/>
            <person name="Liang C."/>
            <person name="Lipzen A."/>
            <person name="Lutzoni F."/>
            <person name="Magnuson J."/>
            <person name="Mondo S."/>
            <person name="Nolan M."/>
            <person name="Ohm R."/>
            <person name="Pangilinan J."/>
            <person name="Park H.-J."/>
            <person name="Ramirez L."/>
            <person name="Alfaro M."/>
            <person name="Sun H."/>
            <person name="Tritt A."/>
            <person name="Yoshinaga Y."/>
            <person name="Zwiers L.-H."/>
            <person name="Turgeon B."/>
            <person name="Goodwin S."/>
            <person name="Spatafora J."/>
            <person name="Crous P."/>
            <person name="Grigoriev I."/>
        </authorList>
    </citation>
    <scope>NUCLEOTIDE SEQUENCE</scope>
    <source>
        <strain evidence="2">CBS 115976</strain>
    </source>
</reference>
<evidence type="ECO:0000313" key="2">
    <source>
        <dbReference type="EMBL" id="KAF2670010.1"/>
    </source>
</evidence>